<sequence>MLGDIAKSPNDKCDYANGKDDKCDKIIFLHKVKPFLTLIIPL</sequence>
<evidence type="ECO:0000313" key="2">
    <source>
        <dbReference type="Proteomes" id="UP000005511"/>
    </source>
</evidence>
<dbReference type="Proteomes" id="UP000005511">
    <property type="component" value="Unassembled WGS sequence"/>
</dbReference>
<name>A0ABP2NR27_CAMCO</name>
<organism evidence="1 2">
    <name type="scientific">Campylobacter coli 80352</name>
    <dbReference type="NCBI Taxonomy" id="887288"/>
    <lineage>
        <taxon>Bacteria</taxon>
        <taxon>Pseudomonadati</taxon>
        <taxon>Campylobacterota</taxon>
        <taxon>Epsilonproteobacteria</taxon>
        <taxon>Campylobacterales</taxon>
        <taxon>Campylobacteraceae</taxon>
        <taxon>Campylobacter</taxon>
    </lineage>
</organism>
<evidence type="ECO:0000313" key="1">
    <source>
        <dbReference type="EMBL" id="EIA63425.1"/>
    </source>
</evidence>
<keyword evidence="2" id="KW-1185">Reference proteome</keyword>
<accession>A0ABP2NR27</accession>
<proteinExistence type="predicted"/>
<protein>
    <submittedName>
        <fullName evidence="1">Uncharacterized protein</fullName>
    </submittedName>
</protein>
<comment type="caution">
    <text evidence="1">The sequence shown here is derived from an EMBL/GenBank/DDBJ whole genome shotgun (WGS) entry which is preliminary data.</text>
</comment>
<gene>
    <name evidence="1" type="ORF">cco14_06380</name>
</gene>
<dbReference type="EMBL" id="AIMT01000062">
    <property type="protein sequence ID" value="EIA63425.1"/>
    <property type="molecule type" value="Genomic_DNA"/>
</dbReference>
<reference evidence="1 2" key="1">
    <citation type="submission" date="2010-09" db="EMBL/GenBank/DDBJ databases">
        <authorList>
            <person name="Richards V."/>
            <person name="Lefebure T."/>
            <person name="Suzuki H."/>
            <person name="Pavinski Bitar P."/>
            <person name="Stanhope M."/>
        </authorList>
    </citation>
    <scope>NUCLEOTIDE SEQUENCE [LARGE SCALE GENOMIC DNA]</scope>
    <source>
        <strain evidence="1 2">80352</strain>
    </source>
</reference>